<evidence type="ECO:0000313" key="2">
    <source>
        <dbReference type="EMBL" id="MPL98912.1"/>
    </source>
</evidence>
<dbReference type="NCBIfam" id="TIGR01379">
    <property type="entry name" value="thiL"/>
    <property type="match status" value="1"/>
</dbReference>
<name>A0A644W8L9_9ZZZZ</name>
<dbReference type="InterPro" id="IPR006283">
    <property type="entry name" value="ThiL-like"/>
</dbReference>
<sequence>MEQRTELEEIGEFGLIERLNPKQEIRNQSTIIGIGDDAAALKYNDKIVLVSTDAMVEGVHFDMVYTPLKHLGYKACVVNFSDIYAMNGQPKQITITISASNRYSVEALEELYSGIHLACEKYNVDIVGGDTTSSVSGLFISITVIGEVEQDKMVGRNGAKVYDLICVSGDLGGAYAGLLVLQREKVTFKANPNFQPDFSTYEYVLERQLKPEAGKKTVEWLRENNILPTSMIDISDGLASEMLHICKNSDVGCELYIEKFPIDYQTTRTLEEFKIMADVGALNGGEDYELLFTIDQKDFEKIKENENITVIGHITDKTMGCQLVTPQDTTIELRAQGWNHYRKEEK</sequence>
<dbReference type="Gene3D" id="3.90.650.10">
    <property type="entry name" value="PurM-like C-terminal domain"/>
    <property type="match status" value="1"/>
</dbReference>
<dbReference type="PIRSF" id="PIRSF005303">
    <property type="entry name" value="Thiam_monoph_kin"/>
    <property type="match status" value="1"/>
</dbReference>
<dbReference type="InterPro" id="IPR036921">
    <property type="entry name" value="PurM-like_N_sf"/>
</dbReference>
<dbReference type="CDD" id="cd02194">
    <property type="entry name" value="ThiL"/>
    <property type="match status" value="1"/>
</dbReference>
<dbReference type="EMBL" id="VSSQ01000635">
    <property type="protein sequence ID" value="MPL98912.1"/>
    <property type="molecule type" value="Genomic_DNA"/>
</dbReference>
<comment type="caution">
    <text evidence="2">The sequence shown here is derived from an EMBL/GenBank/DDBJ whole genome shotgun (WGS) entry which is preliminary data.</text>
</comment>
<dbReference type="GO" id="GO:0009228">
    <property type="term" value="P:thiamine biosynthetic process"/>
    <property type="evidence" value="ECO:0007669"/>
    <property type="project" value="InterPro"/>
</dbReference>
<organism evidence="2">
    <name type="scientific">bioreactor metagenome</name>
    <dbReference type="NCBI Taxonomy" id="1076179"/>
    <lineage>
        <taxon>unclassified sequences</taxon>
        <taxon>metagenomes</taxon>
        <taxon>ecological metagenomes</taxon>
    </lineage>
</organism>
<dbReference type="InterPro" id="IPR016188">
    <property type="entry name" value="PurM-like_N"/>
</dbReference>
<proteinExistence type="inferred from homology"/>
<dbReference type="Gene3D" id="3.30.1330.10">
    <property type="entry name" value="PurM-like, N-terminal domain"/>
    <property type="match status" value="1"/>
</dbReference>
<dbReference type="SUPFAM" id="SSF55326">
    <property type="entry name" value="PurM N-terminal domain-like"/>
    <property type="match status" value="1"/>
</dbReference>
<dbReference type="PANTHER" id="PTHR30270:SF0">
    <property type="entry name" value="THIAMINE-MONOPHOSPHATE KINASE"/>
    <property type="match status" value="1"/>
</dbReference>
<feature type="domain" description="PurM-like N-terminal" evidence="1">
    <location>
        <begin position="35"/>
        <end position="148"/>
    </location>
</feature>
<dbReference type="PANTHER" id="PTHR30270">
    <property type="entry name" value="THIAMINE-MONOPHOSPHATE KINASE"/>
    <property type="match status" value="1"/>
</dbReference>
<keyword evidence="2" id="KW-0808">Transferase</keyword>
<dbReference type="EC" id="2.7.4.16" evidence="2"/>
<dbReference type="Pfam" id="PF00586">
    <property type="entry name" value="AIRS"/>
    <property type="match status" value="1"/>
</dbReference>
<dbReference type="InterPro" id="IPR036676">
    <property type="entry name" value="PurM-like_C_sf"/>
</dbReference>
<keyword evidence="2" id="KW-0418">Kinase</keyword>
<reference evidence="2" key="1">
    <citation type="submission" date="2019-08" db="EMBL/GenBank/DDBJ databases">
        <authorList>
            <person name="Kucharzyk K."/>
            <person name="Murdoch R.W."/>
            <person name="Higgins S."/>
            <person name="Loffler F."/>
        </authorList>
    </citation>
    <scope>NUCLEOTIDE SEQUENCE</scope>
</reference>
<dbReference type="GO" id="GO:0009030">
    <property type="term" value="F:thiamine-phosphate kinase activity"/>
    <property type="evidence" value="ECO:0007669"/>
    <property type="project" value="UniProtKB-EC"/>
</dbReference>
<dbReference type="HAMAP" id="MF_02128">
    <property type="entry name" value="TMP_kinase"/>
    <property type="match status" value="1"/>
</dbReference>
<protein>
    <submittedName>
        <fullName evidence="2">Thiamine-monophosphate kinase</fullName>
        <ecNumber evidence="2">2.7.4.16</ecNumber>
    </submittedName>
</protein>
<dbReference type="SUPFAM" id="SSF56042">
    <property type="entry name" value="PurM C-terminal domain-like"/>
    <property type="match status" value="1"/>
</dbReference>
<accession>A0A644W8L9</accession>
<dbReference type="AlphaFoldDB" id="A0A644W8L9"/>
<evidence type="ECO:0000259" key="1">
    <source>
        <dbReference type="Pfam" id="PF00586"/>
    </source>
</evidence>
<gene>
    <name evidence="2" type="primary">thiL_15</name>
    <name evidence="2" type="ORF">SDC9_45124</name>
</gene>